<dbReference type="Proteomes" id="UP000601435">
    <property type="component" value="Unassembled WGS sequence"/>
</dbReference>
<keyword evidence="5" id="KW-1185">Reference proteome</keyword>
<evidence type="ECO:0000313" key="5">
    <source>
        <dbReference type="Proteomes" id="UP000601435"/>
    </source>
</evidence>
<organism evidence="4 5">
    <name type="scientific">Symbiodinium necroappetens</name>
    <dbReference type="NCBI Taxonomy" id="1628268"/>
    <lineage>
        <taxon>Eukaryota</taxon>
        <taxon>Sar</taxon>
        <taxon>Alveolata</taxon>
        <taxon>Dinophyceae</taxon>
        <taxon>Suessiales</taxon>
        <taxon>Symbiodiniaceae</taxon>
        <taxon>Symbiodinium</taxon>
    </lineage>
</organism>
<dbReference type="PANTHER" id="PTHR43323">
    <property type="entry name" value="3-HYDROXY-3-METHYLGLUTARYL COENZYME A SYNTHASE"/>
    <property type="match status" value="1"/>
</dbReference>
<dbReference type="InterPro" id="IPR015797">
    <property type="entry name" value="NUDIX_hydrolase-like_dom_sf"/>
</dbReference>
<sequence>MDVAVVRRCEQELGFSTPLNYLYKFTYQANFQDLGSEHELCSVYVGRYDGEPNPNSTEIDAWRWADPGELDTVLSDPSEPFTPWFRLEWTRLNEEFADALPARECMARSNSNSPSKTGGIGISGFASYLPPHRVQLAQWCQWTGDQFEKIRNVVGNSFRMRGANENAYTMAATAVLRLIKQYDINANQIGFLGLGTESSTDNSAGAIIVKGMVNQALRDMGQAPISRACEVPEFKHACLGGVYAMKAATRYLATDGRDRIAIVVCSDIAEYERASSGEPTQGAGAVAMLIEPEAKLLSVDLETSGSASAYRGPDFRKPFVRFMGQSQGPYLQPRDFPVFNGKYSTTCYIDEVLAAARDLFGRVKEKPSAFMRGMVASFLHRPYQRMAETGLAFTFLLALALGDADDHKELLHYAHGADVDPDQLISELTTETDVYRLVEEGNISEELFPISSKTAKHFRTTDRFGELMTALGEQEMKEVGNLYTASLPAWMAAGMEHALRNGMDVTGKSILTIGYGSGDAAEIIPMTFVEGWQEAAEKIGFADSLADANDLIESDYIRLHDADQVALTTEVSGVFHIDHVGQGNTSHDNRGIEHYKLTS</sequence>
<dbReference type="PROSITE" id="PS51462">
    <property type="entry name" value="NUDIX"/>
    <property type="match status" value="1"/>
</dbReference>
<dbReference type="InterPro" id="IPR013746">
    <property type="entry name" value="HMG_CoA_synt_C_dom"/>
</dbReference>
<dbReference type="Gene3D" id="3.40.47.10">
    <property type="match status" value="1"/>
</dbReference>
<comment type="similarity">
    <text evidence="1">Belongs to the thiolase-like superfamily. HMG-CoA synthase family.</text>
</comment>
<dbReference type="GO" id="GO:0010142">
    <property type="term" value="P:farnesyl diphosphate biosynthetic process, mevalonate pathway"/>
    <property type="evidence" value="ECO:0007669"/>
    <property type="project" value="InterPro"/>
</dbReference>
<dbReference type="Pfam" id="PF08540">
    <property type="entry name" value="HMG_CoA_synt_C"/>
    <property type="match status" value="1"/>
</dbReference>
<evidence type="ECO:0000259" key="3">
    <source>
        <dbReference type="PROSITE" id="PS51462"/>
    </source>
</evidence>
<reference evidence="4" key="1">
    <citation type="submission" date="2021-02" db="EMBL/GenBank/DDBJ databases">
        <authorList>
            <person name="Dougan E. K."/>
            <person name="Rhodes N."/>
            <person name="Thang M."/>
            <person name="Chan C."/>
        </authorList>
    </citation>
    <scope>NUCLEOTIDE SEQUENCE</scope>
</reference>
<dbReference type="CDD" id="cd00827">
    <property type="entry name" value="init_cond_enzymes"/>
    <property type="match status" value="1"/>
</dbReference>
<accession>A0A812ZMC7</accession>
<dbReference type="InterPro" id="IPR013528">
    <property type="entry name" value="HMG_CoA_synth_N"/>
</dbReference>
<dbReference type="Pfam" id="PF01154">
    <property type="entry name" value="HMG_CoA_synt_N"/>
    <property type="match status" value="1"/>
</dbReference>
<gene>
    <name evidence="4" type="primary">HMGS</name>
    <name evidence="4" type="ORF">SNEC2469_LOCUS25070</name>
</gene>
<dbReference type="Gene3D" id="3.90.79.10">
    <property type="entry name" value="Nucleoside Triphosphate Pyrophosphohydrolase"/>
    <property type="match status" value="1"/>
</dbReference>
<protein>
    <submittedName>
        <fullName evidence="4">HMGS protein</fullName>
    </submittedName>
</protein>
<feature type="domain" description="Nudix hydrolase" evidence="3">
    <location>
        <begin position="1"/>
        <end position="87"/>
    </location>
</feature>
<dbReference type="InterPro" id="IPR000086">
    <property type="entry name" value="NUDIX_hydrolase_dom"/>
</dbReference>
<dbReference type="AlphaFoldDB" id="A0A812ZMC7"/>
<name>A0A812ZMC7_9DINO</name>
<dbReference type="EMBL" id="CAJNJA010049029">
    <property type="protein sequence ID" value="CAE7835113.1"/>
    <property type="molecule type" value="Genomic_DNA"/>
</dbReference>
<evidence type="ECO:0000256" key="2">
    <source>
        <dbReference type="ARBA" id="ARBA00022679"/>
    </source>
</evidence>
<comment type="caution">
    <text evidence="4">The sequence shown here is derived from an EMBL/GenBank/DDBJ whole genome shotgun (WGS) entry which is preliminary data.</text>
</comment>
<proteinExistence type="inferred from homology"/>
<dbReference type="GO" id="GO:0006084">
    <property type="term" value="P:acetyl-CoA metabolic process"/>
    <property type="evidence" value="ECO:0007669"/>
    <property type="project" value="InterPro"/>
</dbReference>
<dbReference type="PANTHER" id="PTHR43323:SF2">
    <property type="entry name" value="HYDROXYMETHYLGLUTARYL-COA SYNTHASE"/>
    <property type="match status" value="1"/>
</dbReference>
<dbReference type="SUPFAM" id="SSF55811">
    <property type="entry name" value="Nudix"/>
    <property type="match status" value="1"/>
</dbReference>
<evidence type="ECO:0000313" key="4">
    <source>
        <dbReference type="EMBL" id="CAE7835113.1"/>
    </source>
</evidence>
<dbReference type="Pfam" id="PF00293">
    <property type="entry name" value="NUDIX"/>
    <property type="match status" value="1"/>
</dbReference>
<dbReference type="GO" id="GO:0004421">
    <property type="term" value="F:hydroxymethylglutaryl-CoA synthase activity"/>
    <property type="evidence" value="ECO:0007669"/>
    <property type="project" value="InterPro"/>
</dbReference>
<keyword evidence="2" id="KW-0808">Transferase</keyword>
<evidence type="ECO:0000256" key="1">
    <source>
        <dbReference type="ARBA" id="ARBA00007061"/>
    </source>
</evidence>
<dbReference type="OrthoDB" id="1269963at2759"/>
<dbReference type="SUPFAM" id="SSF53901">
    <property type="entry name" value="Thiolase-like"/>
    <property type="match status" value="2"/>
</dbReference>
<dbReference type="InterPro" id="IPR016039">
    <property type="entry name" value="Thiolase-like"/>
</dbReference>